<feature type="chain" id="PRO_5032541708" evidence="1">
    <location>
        <begin position="23"/>
        <end position="175"/>
    </location>
</feature>
<protein>
    <submittedName>
        <fullName evidence="2">Uncharacterized protein</fullName>
    </submittedName>
</protein>
<dbReference type="AlphaFoldDB" id="A0A841R3X3"/>
<feature type="signal peptide" evidence="1">
    <location>
        <begin position="1"/>
        <end position="22"/>
    </location>
</feature>
<dbReference type="Proteomes" id="UP000591941">
    <property type="component" value="Unassembled WGS sequence"/>
</dbReference>
<gene>
    <name evidence="2" type="ORF">HNR45_000803</name>
</gene>
<sequence length="175" mass="19547">MRKLPVLTLGLTFAVAAAFAQAGPSNHKLLPPLPPLPQQHAEAYAPVVVVAPEAVATPSAEAAAVQADNQIRWVMAVDFMTVEVRMAKPLPADMTQPDAVALAQRNFHISDNVKIISAPLPVPGEDKLYRLRVDGFAPETLYRIRYQDAEEQTFRTYRNDREMSEHYKNRYGDFF</sequence>
<dbReference type="OrthoDB" id="1634135at2"/>
<evidence type="ECO:0000313" key="2">
    <source>
        <dbReference type="EMBL" id="MBB6477770.1"/>
    </source>
</evidence>
<comment type="caution">
    <text evidence="2">The sequence shown here is derived from an EMBL/GenBank/DDBJ whole genome shotgun (WGS) entry which is preliminary data.</text>
</comment>
<dbReference type="GeneID" id="93486081"/>
<accession>A0A841R3X3</accession>
<proteinExistence type="predicted"/>
<keyword evidence="3" id="KW-1185">Reference proteome</keyword>
<dbReference type="EMBL" id="JACHHI010000003">
    <property type="protein sequence ID" value="MBB6477770.1"/>
    <property type="molecule type" value="Genomic_DNA"/>
</dbReference>
<evidence type="ECO:0000313" key="3">
    <source>
        <dbReference type="Proteomes" id="UP000591941"/>
    </source>
</evidence>
<dbReference type="RefSeq" id="WP_159822730.1">
    <property type="nucleotide sequence ID" value="NZ_CABWNB010000002.1"/>
</dbReference>
<reference evidence="2 3" key="1">
    <citation type="submission" date="2020-08" db="EMBL/GenBank/DDBJ databases">
        <title>Genomic Encyclopedia of Type Strains, Phase IV (KMG-IV): sequencing the most valuable type-strain genomes for metagenomic binning, comparative biology and taxonomic classification.</title>
        <authorList>
            <person name="Goeker M."/>
        </authorList>
    </citation>
    <scope>NUCLEOTIDE SEQUENCE [LARGE SCALE GENOMIC DNA]</scope>
    <source>
        <strain evidence="2 3">DSM 21255</strain>
    </source>
</reference>
<evidence type="ECO:0000256" key="1">
    <source>
        <dbReference type="SAM" id="SignalP"/>
    </source>
</evidence>
<organism evidence="2 3">
    <name type="scientific">Negativicoccus succinicivorans</name>
    <dbReference type="NCBI Taxonomy" id="620903"/>
    <lineage>
        <taxon>Bacteria</taxon>
        <taxon>Bacillati</taxon>
        <taxon>Bacillota</taxon>
        <taxon>Negativicutes</taxon>
        <taxon>Veillonellales</taxon>
        <taxon>Veillonellaceae</taxon>
        <taxon>Negativicoccus</taxon>
    </lineage>
</organism>
<keyword evidence="1" id="KW-0732">Signal</keyword>
<name>A0A841R3X3_9FIRM</name>